<keyword evidence="1" id="KW-0472">Membrane</keyword>
<feature type="transmembrane region" description="Helical" evidence="1">
    <location>
        <begin position="179"/>
        <end position="197"/>
    </location>
</feature>
<evidence type="ECO:0000313" key="2">
    <source>
        <dbReference type="EMBL" id="QHU01838.1"/>
    </source>
</evidence>
<keyword evidence="1" id="KW-1133">Transmembrane helix</keyword>
<evidence type="ECO:0000256" key="1">
    <source>
        <dbReference type="SAM" id="Phobius"/>
    </source>
</evidence>
<sequence length="444" mass="52298">MWSIWVICQITSTIYYWNQRTAFYKWFLDKSVFHKKDLSTNVYPLFGIVKMPLLSYNAFCVVSQLYIFTMFMSIFLTDDFFINKITFILYVLYASSLWAEETLAYHRDVFPCIMHLYYTFSPNCSSFIQYNLASIYCIAGLQKIIFSCIQETNWSSYTLLSLIWNARLSRMKYPTFQKLLILYPKLCLIFGYIALFAEISLLPFLYIFGNNSLYTMLIVLILSGMHINIKILQGIDYCSTWIPVLICSFLTNSYEDDAEIRNCLWFMTSIQFIFTFLCLETSNINMLPLTSTPMFIVIKTVFGEDVRSFNIGKCVNRHTRWETLEWSYPYVHVDTEIGLYQNILERLPFEYVLFGRHQINPGGILVGASKLINGLVKNKWVIDQTPKYYCRCNFYLPKHLKSDIIDLLTNLDNYSKEIQWNTPMLSEFCDKQDEIVNRVNDLFG</sequence>
<proteinExistence type="predicted"/>
<feature type="transmembrane region" description="Helical" evidence="1">
    <location>
        <begin position="53"/>
        <end position="75"/>
    </location>
</feature>
<name>A0A6C0JDL4_9ZZZZ</name>
<feature type="transmembrane region" description="Helical" evidence="1">
    <location>
        <begin position="81"/>
        <end position="99"/>
    </location>
</feature>
<feature type="transmembrane region" description="Helical" evidence="1">
    <location>
        <begin position="203"/>
        <end position="222"/>
    </location>
</feature>
<dbReference type="EMBL" id="MN740350">
    <property type="protein sequence ID" value="QHU01838.1"/>
    <property type="molecule type" value="Genomic_DNA"/>
</dbReference>
<accession>A0A6C0JDL4</accession>
<reference evidence="2" key="1">
    <citation type="journal article" date="2020" name="Nature">
        <title>Giant virus diversity and host interactions through global metagenomics.</title>
        <authorList>
            <person name="Schulz F."/>
            <person name="Roux S."/>
            <person name="Paez-Espino D."/>
            <person name="Jungbluth S."/>
            <person name="Walsh D.A."/>
            <person name="Denef V.J."/>
            <person name="McMahon K.D."/>
            <person name="Konstantinidis K.T."/>
            <person name="Eloe-Fadrosh E.A."/>
            <person name="Kyrpides N.C."/>
            <person name="Woyke T."/>
        </authorList>
    </citation>
    <scope>NUCLEOTIDE SEQUENCE</scope>
    <source>
        <strain evidence="2">GVMAG-M-3300025880-56</strain>
    </source>
</reference>
<keyword evidence="1" id="KW-0812">Transmembrane</keyword>
<protein>
    <submittedName>
        <fullName evidence="2">Uncharacterized protein</fullName>
    </submittedName>
</protein>
<organism evidence="2">
    <name type="scientific">viral metagenome</name>
    <dbReference type="NCBI Taxonomy" id="1070528"/>
    <lineage>
        <taxon>unclassified sequences</taxon>
        <taxon>metagenomes</taxon>
        <taxon>organismal metagenomes</taxon>
    </lineage>
</organism>
<dbReference type="AlphaFoldDB" id="A0A6C0JDL4"/>